<name>A0A9P5YU82_9AGAR</name>
<gene>
    <name evidence="2" type="ORF">BDN70DRAFT_205166</name>
</gene>
<accession>A0A9P5YU82</accession>
<feature type="region of interest" description="Disordered" evidence="1">
    <location>
        <begin position="1"/>
        <end position="74"/>
    </location>
</feature>
<dbReference type="AlphaFoldDB" id="A0A9P5YU82"/>
<dbReference type="Proteomes" id="UP000807469">
    <property type="component" value="Unassembled WGS sequence"/>
</dbReference>
<comment type="caution">
    <text evidence="2">The sequence shown here is derived from an EMBL/GenBank/DDBJ whole genome shotgun (WGS) entry which is preliminary data.</text>
</comment>
<proteinExistence type="predicted"/>
<feature type="compositionally biased region" description="Polar residues" evidence="1">
    <location>
        <begin position="43"/>
        <end position="72"/>
    </location>
</feature>
<protein>
    <submittedName>
        <fullName evidence="2">Uncharacterized protein</fullName>
    </submittedName>
</protein>
<reference evidence="2" key="1">
    <citation type="submission" date="2020-11" db="EMBL/GenBank/DDBJ databases">
        <authorList>
            <consortium name="DOE Joint Genome Institute"/>
            <person name="Ahrendt S."/>
            <person name="Riley R."/>
            <person name="Andreopoulos W."/>
            <person name="Labutti K."/>
            <person name="Pangilinan J."/>
            <person name="Ruiz-Duenas F.J."/>
            <person name="Barrasa J.M."/>
            <person name="Sanchez-Garcia M."/>
            <person name="Camarero S."/>
            <person name="Miyauchi S."/>
            <person name="Serrano A."/>
            <person name="Linde D."/>
            <person name="Babiker R."/>
            <person name="Drula E."/>
            <person name="Ayuso-Fernandez I."/>
            <person name="Pacheco R."/>
            <person name="Padilla G."/>
            <person name="Ferreira P."/>
            <person name="Barriuso J."/>
            <person name="Kellner H."/>
            <person name="Castanera R."/>
            <person name="Alfaro M."/>
            <person name="Ramirez L."/>
            <person name="Pisabarro A.G."/>
            <person name="Kuo A."/>
            <person name="Tritt A."/>
            <person name="Lipzen A."/>
            <person name="He G."/>
            <person name="Yan M."/>
            <person name="Ng V."/>
            <person name="Cullen D."/>
            <person name="Martin F."/>
            <person name="Rosso M.-N."/>
            <person name="Henrissat B."/>
            <person name="Hibbett D."/>
            <person name="Martinez A.T."/>
            <person name="Grigoriev I.V."/>
        </authorList>
    </citation>
    <scope>NUCLEOTIDE SEQUENCE</scope>
    <source>
        <strain evidence="2">CIRM-BRFM 674</strain>
    </source>
</reference>
<keyword evidence="3" id="KW-1185">Reference proteome</keyword>
<dbReference type="OrthoDB" id="3222453at2759"/>
<feature type="region of interest" description="Disordered" evidence="1">
    <location>
        <begin position="470"/>
        <end position="507"/>
    </location>
</feature>
<evidence type="ECO:0000313" key="2">
    <source>
        <dbReference type="EMBL" id="KAF9475877.1"/>
    </source>
</evidence>
<sequence>MSSTTPTKEDLENNAPENPASIRQETPPLVNEQSVALFESEQTRNVDSGRTNATELSSIAPSEVPSDSTSRPISRAFIGGCQGIEIKSGEFTQIHGHQFKINMTVNIPPSEGAQSIPQQPPESIAHPETASSQNIANMTTLPTAHVPNSSSTAAVREEAGSARIYAPQISNKIYEQHLEPKGRGFPLWIPEPNKRLPLPYRCAGVNVGDVGIITPSGAFSFLFNICLPSEHPINPDELPEGFVPILMKPTDISEFSVFKPKSHLASAFIDKVDDPQSRGLTFETSAAEGCILVLPEGGTALDLQNIRRFRAYATAHIESWYRYANGTRGLEVKNGEIRLVIGCDKAPSWGMAALSNFTQNKKYRLKYLPIATDLDRETTELSAVSIPLYQWECSGFTEARVGPDPVEIEELKRSDVSTAALVDGKYWNQCLFLRTLNMTLSDEAFSEINLELDLALDLEMEQYNNIGRVNTMPGEIPTSGSASNEGQASQPGGNTAIQRQSSFSQNRPYDASFRAVSRKRHITMSKTCTTFVRI</sequence>
<evidence type="ECO:0000256" key="1">
    <source>
        <dbReference type="SAM" id="MobiDB-lite"/>
    </source>
</evidence>
<dbReference type="EMBL" id="MU155315">
    <property type="protein sequence ID" value="KAF9475877.1"/>
    <property type="molecule type" value="Genomic_DNA"/>
</dbReference>
<feature type="compositionally biased region" description="Polar residues" evidence="1">
    <location>
        <begin position="478"/>
        <end position="507"/>
    </location>
</feature>
<organism evidence="2 3">
    <name type="scientific">Pholiota conissans</name>
    <dbReference type="NCBI Taxonomy" id="109636"/>
    <lineage>
        <taxon>Eukaryota</taxon>
        <taxon>Fungi</taxon>
        <taxon>Dikarya</taxon>
        <taxon>Basidiomycota</taxon>
        <taxon>Agaricomycotina</taxon>
        <taxon>Agaricomycetes</taxon>
        <taxon>Agaricomycetidae</taxon>
        <taxon>Agaricales</taxon>
        <taxon>Agaricineae</taxon>
        <taxon>Strophariaceae</taxon>
        <taxon>Pholiota</taxon>
    </lineage>
</organism>
<evidence type="ECO:0000313" key="3">
    <source>
        <dbReference type="Proteomes" id="UP000807469"/>
    </source>
</evidence>